<evidence type="ECO:0000259" key="7">
    <source>
        <dbReference type="Pfam" id="PF02771"/>
    </source>
</evidence>
<evidence type="ECO:0000259" key="6">
    <source>
        <dbReference type="Pfam" id="PF00441"/>
    </source>
</evidence>
<comment type="similarity">
    <text evidence="2">Belongs to the acyl-CoA dehydrogenase family.</text>
</comment>
<dbReference type="Gene3D" id="1.10.540.10">
    <property type="entry name" value="Acyl-CoA dehydrogenase/oxidase, N-terminal domain"/>
    <property type="match status" value="1"/>
</dbReference>
<dbReference type="InterPro" id="IPR009075">
    <property type="entry name" value="AcylCo_DH/oxidase_C"/>
</dbReference>
<dbReference type="PANTHER" id="PTHR48083:SF31">
    <property type="entry name" value="ACYL-COA DEHYDROGENASE FADE10-RELATED"/>
    <property type="match status" value="1"/>
</dbReference>
<keyword evidence="4" id="KW-0274">FAD</keyword>
<dbReference type="GO" id="GO:0033539">
    <property type="term" value="P:fatty acid beta-oxidation using acyl-CoA dehydrogenase"/>
    <property type="evidence" value="ECO:0007669"/>
    <property type="project" value="TreeGrafter"/>
</dbReference>
<dbReference type="InterPro" id="IPR046373">
    <property type="entry name" value="Acyl-CoA_Oxase/DH_mid-dom_sf"/>
</dbReference>
<dbReference type="InterPro" id="IPR037069">
    <property type="entry name" value="AcylCoA_DH/ox_N_sf"/>
</dbReference>
<dbReference type="AlphaFoldDB" id="A0A378WEN6"/>
<reference evidence="8 9" key="1">
    <citation type="submission" date="2018-06" db="EMBL/GenBank/DDBJ databases">
        <authorList>
            <consortium name="Pathogen Informatics"/>
            <person name="Doyle S."/>
        </authorList>
    </citation>
    <scope>NUCLEOTIDE SEQUENCE [LARGE SCALE GENOMIC DNA]</scope>
    <source>
        <strain evidence="8 9">NCTC12229</strain>
    </source>
</reference>
<feature type="domain" description="Acyl-CoA dehydrogenase/oxidase C-terminal" evidence="6">
    <location>
        <begin position="238"/>
        <end position="375"/>
    </location>
</feature>
<proteinExistence type="inferred from homology"/>
<dbReference type="Proteomes" id="UP000254055">
    <property type="component" value="Unassembled WGS sequence"/>
</dbReference>
<dbReference type="SUPFAM" id="SSF56645">
    <property type="entry name" value="Acyl-CoA dehydrogenase NM domain-like"/>
    <property type="match status" value="1"/>
</dbReference>
<accession>A0A378WEN6</accession>
<evidence type="ECO:0000256" key="3">
    <source>
        <dbReference type="ARBA" id="ARBA00022630"/>
    </source>
</evidence>
<gene>
    <name evidence="8" type="ORF">NCTC12229_00325</name>
</gene>
<evidence type="ECO:0000313" key="9">
    <source>
        <dbReference type="Proteomes" id="UP000254055"/>
    </source>
</evidence>
<dbReference type="GO" id="GO:0005737">
    <property type="term" value="C:cytoplasm"/>
    <property type="evidence" value="ECO:0007669"/>
    <property type="project" value="TreeGrafter"/>
</dbReference>
<dbReference type="Pfam" id="PF02771">
    <property type="entry name" value="Acyl-CoA_dh_N"/>
    <property type="match status" value="1"/>
</dbReference>
<sequence length="479" mass="54225">MQIIMASGILEAQFIQMNTADFLQHIESAFKRIFPNGINLMQYLPENKWLELKKAGLLLPFLAEKHGGRKSSQFEIQEVLRIAGHYGVPVTLRTGIEGALVLQPLVEFGNEAQIRTGLDFIFNGEGGGLAITEPETSGAAIAREMQSYYEYIDEQTVYVNATKYWQGNSTSEFLLVAAKERKNGKLSKTINLLLVPKQYIRCETLNSEGLLAVRYAVNHIDAQIPADCVMKLSESDAAGLRAFQNIFIRSRLQLVGMTHGIMEYIIENMNRFVKQDIKFVARECREIMQRYGISQVLYRFTCNRVAPDAVVAHQLMEANIIKTLATEYTYGAAQILQKLLGAKGFEHGHPASNIAIDIRPFTIFEGPNDMLYAEIYDQFTRATIEEKEQGIKLDKNQTLLERLQSDKRFTDIRQAGRTALPADIADFLAQYNLSHADALEKVFLGKIVAKLFVWVQTEDEDTAEFVLRDIRKDMLDCKD</sequence>
<keyword evidence="3" id="KW-0285">Flavoprotein</keyword>
<evidence type="ECO:0000256" key="4">
    <source>
        <dbReference type="ARBA" id="ARBA00022827"/>
    </source>
</evidence>
<dbReference type="EMBL" id="UGRS01000001">
    <property type="protein sequence ID" value="SUA35918.1"/>
    <property type="molecule type" value="Genomic_DNA"/>
</dbReference>
<dbReference type="PANTHER" id="PTHR48083">
    <property type="entry name" value="MEDIUM-CHAIN SPECIFIC ACYL-COA DEHYDROGENASE, MITOCHONDRIAL-RELATED"/>
    <property type="match status" value="1"/>
</dbReference>
<comment type="cofactor">
    <cofactor evidence="1">
        <name>FAD</name>
        <dbReference type="ChEBI" id="CHEBI:57692"/>
    </cofactor>
</comment>
<organism evidence="8 9">
    <name type="scientific">Neisseria zoodegmatis</name>
    <dbReference type="NCBI Taxonomy" id="326523"/>
    <lineage>
        <taxon>Bacteria</taxon>
        <taxon>Pseudomonadati</taxon>
        <taxon>Pseudomonadota</taxon>
        <taxon>Betaproteobacteria</taxon>
        <taxon>Neisseriales</taxon>
        <taxon>Neisseriaceae</taxon>
        <taxon>Neisseria</taxon>
    </lineage>
</organism>
<evidence type="ECO:0000256" key="5">
    <source>
        <dbReference type="ARBA" id="ARBA00023002"/>
    </source>
</evidence>
<protein>
    <submittedName>
        <fullName evidence="8">Oxidoreductase</fullName>
    </submittedName>
</protein>
<dbReference type="InterPro" id="IPR050741">
    <property type="entry name" value="Acyl-CoA_dehydrogenase"/>
</dbReference>
<dbReference type="InterPro" id="IPR009100">
    <property type="entry name" value="AcylCoA_DH/oxidase_NM_dom_sf"/>
</dbReference>
<name>A0A378WEN6_9NEIS</name>
<evidence type="ECO:0000256" key="1">
    <source>
        <dbReference type="ARBA" id="ARBA00001974"/>
    </source>
</evidence>
<dbReference type="SUPFAM" id="SSF47203">
    <property type="entry name" value="Acyl-CoA dehydrogenase C-terminal domain-like"/>
    <property type="match status" value="1"/>
</dbReference>
<feature type="domain" description="Acyl-CoA dehydrogenase/oxidase N-terminal" evidence="7">
    <location>
        <begin position="43"/>
        <end position="124"/>
    </location>
</feature>
<dbReference type="InterPro" id="IPR013786">
    <property type="entry name" value="AcylCoA_DH/ox_N"/>
</dbReference>
<evidence type="ECO:0000256" key="2">
    <source>
        <dbReference type="ARBA" id="ARBA00009347"/>
    </source>
</evidence>
<dbReference type="Gene3D" id="2.40.110.10">
    <property type="entry name" value="Butyryl-CoA Dehydrogenase, subunit A, domain 2"/>
    <property type="match status" value="1"/>
</dbReference>
<dbReference type="Pfam" id="PF00441">
    <property type="entry name" value="Acyl-CoA_dh_1"/>
    <property type="match status" value="1"/>
</dbReference>
<dbReference type="GO" id="GO:0003995">
    <property type="term" value="F:acyl-CoA dehydrogenase activity"/>
    <property type="evidence" value="ECO:0007669"/>
    <property type="project" value="TreeGrafter"/>
</dbReference>
<dbReference type="GO" id="GO:0050660">
    <property type="term" value="F:flavin adenine dinucleotide binding"/>
    <property type="evidence" value="ECO:0007669"/>
    <property type="project" value="InterPro"/>
</dbReference>
<evidence type="ECO:0000313" key="8">
    <source>
        <dbReference type="EMBL" id="SUA35918.1"/>
    </source>
</evidence>
<keyword evidence="5" id="KW-0560">Oxidoreductase</keyword>
<dbReference type="InterPro" id="IPR036250">
    <property type="entry name" value="AcylCo_DH-like_C"/>
</dbReference>
<dbReference type="Gene3D" id="1.20.140.10">
    <property type="entry name" value="Butyryl-CoA Dehydrogenase, subunit A, domain 3"/>
    <property type="match status" value="1"/>
</dbReference>